<evidence type="ECO:0000313" key="1">
    <source>
        <dbReference type="EMBL" id="KAF9497380.1"/>
    </source>
</evidence>
<organism evidence="1 2">
    <name type="scientific">Pleurotus eryngii</name>
    <name type="common">Boletus of the steppes</name>
    <dbReference type="NCBI Taxonomy" id="5323"/>
    <lineage>
        <taxon>Eukaryota</taxon>
        <taxon>Fungi</taxon>
        <taxon>Dikarya</taxon>
        <taxon>Basidiomycota</taxon>
        <taxon>Agaricomycotina</taxon>
        <taxon>Agaricomycetes</taxon>
        <taxon>Agaricomycetidae</taxon>
        <taxon>Agaricales</taxon>
        <taxon>Pleurotineae</taxon>
        <taxon>Pleurotaceae</taxon>
        <taxon>Pleurotus</taxon>
    </lineage>
</organism>
<gene>
    <name evidence="1" type="ORF">BDN71DRAFT_608605</name>
</gene>
<proteinExistence type="predicted"/>
<evidence type="ECO:0000313" key="2">
    <source>
        <dbReference type="Proteomes" id="UP000807025"/>
    </source>
</evidence>
<accession>A0A9P6DI64</accession>
<reference evidence="1" key="1">
    <citation type="submission" date="2020-11" db="EMBL/GenBank/DDBJ databases">
        <authorList>
            <consortium name="DOE Joint Genome Institute"/>
            <person name="Ahrendt S."/>
            <person name="Riley R."/>
            <person name="Andreopoulos W."/>
            <person name="Labutti K."/>
            <person name="Pangilinan J."/>
            <person name="Ruiz-Duenas F.J."/>
            <person name="Barrasa J.M."/>
            <person name="Sanchez-Garcia M."/>
            <person name="Camarero S."/>
            <person name="Miyauchi S."/>
            <person name="Serrano A."/>
            <person name="Linde D."/>
            <person name="Babiker R."/>
            <person name="Drula E."/>
            <person name="Ayuso-Fernandez I."/>
            <person name="Pacheco R."/>
            <person name="Padilla G."/>
            <person name="Ferreira P."/>
            <person name="Barriuso J."/>
            <person name="Kellner H."/>
            <person name="Castanera R."/>
            <person name="Alfaro M."/>
            <person name="Ramirez L."/>
            <person name="Pisabarro A.G."/>
            <person name="Kuo A."/>
            <person name="Tritt A."/>
            <person name="Lipzen A."/>
            <person name="He G."/>
            <person name="Yan M."/>
            <person name="Ng V."/>
            <person name="Cullen D."/>
            <person name="Martin F."/>
            <person name="Rosso M.-N."/>
            <person name="Henrissat B."/>
            <person name="Hibbett D."/>
            <person name="Martinez A.T."/>
            <person name="Grigoriev I.V."/>
        </authorList>
    </citation>
    <scope>NUCLEOTIDE SEQUENCE</scope>
    <source>
        <strain evidence="1">ATCC 90797</strain>
    </source>
</reference>
<keyword evidence="2" id="KW-1185">Reference proteome</keyword>
<sequence length="157" mass="17522">MILPFSSHSRRPVSEHISSCVECTSSAEDFSPFTVSLESSGYFYSTRKLHGANIVTSRSTSQQTSYPGHITQFLANLLSYISTWRMWPASPDGYRTRWHRARIARSDKGATYKQPEPRCIANASGSRTWVSTCCATVQMCSIFPPPPPADTSEKPHN</sequence>
<name>A0A9P6DI64_PLEER</name>
<dbReference type="Proteomes" id="UP000807025">
    <property type="component" value="Unassembled WGS sequence"/>
</dbReference>
<protein>
    <submittedName>
        <fullName evidence="1">Uncharacterized protein</fullName>
    </submittedName>
</protein>
<dbReference type="AlphaFoldDB" id="A0A9P6DI64"/>
<dbReference type="EMBL" id="MU154544">
    <property type="protein sequence ID" value="KAF9497380.1"/>
    <property type="molecule type" value="Genomic_DNA"/>
</dbReference>
<comment type="caution">
    <text evidence="1">The sequence shown here is derived from an EMBL/GenBank/DDBJ whole genome shotgun (WGS) entry which is preliminary data.</text>
</comment>